<dbReference type="CDD" id="cd06592">
    <property type="entry name" value="GH31_NET37"/>
    <property type="match status" value="1"/>
</dbReference>
<evidence type="ECO:0000259" key="4">
    <source>
        <dbReference type="Pfam" id="PF21365"/>
    </source>
</evidence>
<dbReference type="InterPro" id="IPR000322">
    <property type="entry name" value="Glyco_hydro_31_TIM"/>
</dbReference>
<evidence type="ECO:0000259" key="3">
    <source>
        <dbReference type="Pfam" id="PF01055"/>
    </source>
</evidence>
<dbReference type="Gene3D" id="2.60.40.1760">
    <property type="entry name" value="glycosyl hydrolase (family 31)"/>
    <property type="match status" value="1"/>
</dbReference>
<feature type="domain" description="Glycosyl hydrolase family 31 C-terminal" evidence="4">
    <location>
        <begin position="516"/>
        <end position="583"/>
    </location>
</feature>
<dbReference type="InterPro" id="IPR017853">
    <property type="entry name" value="GH"/>
</dbReference>
<reference evidence="5 6" key="1">
    <citation type="submission" date="2020-01" db="EMBL/GenBank/DDBJ databases">
        <title>Paenibacillus soybeanensis sp. nov. isolated from the nodules of soybean (Glycine max(L.) Merr).</title>
        <authorList>
            <person name="Wang H."/>
        </authorList>
    </citation>
    <scope>NUCLEOTIDE SEQUENCE [LARGE SCALE GENOMIC DNA]</scope>
    <source>
        <strain evidence="5 6">DSM 23054</strain>
    </source>
</reference>
<dbReference type="SUPFAM" id="SSF51011">
    <property type="entry name" value="Glycosyl hydrolase domain"/>
    <property type="match status" value="1"/>
</dbReference>
<dbReference type="SUPFAM" id="SSF74650">
    <property type="entry name" value="Galactose mutarotase-like"/>
    <property type="match status" value="1"/>
</dbReference>
<dbReference type="EMBL" id="JAAAMU010000008">
    <property type="protein sequence ID" value="NBC70719.1"/>
    <property type="molecule type" value="Genomic_DNA"/>
</dbReference>
<dbReference type="Gene3D" id="2.60.40.1180">
    <property type="entry name" value="Golgi alpha-mannosidase II"/>
    <property type="match status" value="2"/>
</dbReference>
<organism evidence="5 6">
    <name type="scientific">Paenibacillus sacheonensis</name>
    <dbReference type="NCBI Taxonomy" id="742054"/>
    <lineage>
        <taxon>Bacteria</taxon>
        <taxon>Bacillati</taxon>
        <taxon>Bacillota</taxon>
        <taxon>Bacilli</taxon>
        <taxon>Bacillales</taxon>
        <taxon>Paenibacillaceae</taxon>
        <taxon>Paenibacillus</taxon>
    </lineage>
</organism>
<proteinExistence type="inferred from homology"/>
<dbReference type="OrthoDB" id="176168at2"/>
<comment type="similarity">
    <text evidence="1 2">Belongs to the glycosyl hydrolase 31 family.</text>
</comment>
<dbReference type="CDD" id="cd14752">
    <property type="entry name" value="GH31_N"/>
    <property type="match status" value="1"/>
</dbReference>
<accession>A0A7X4YSG9</accession>
<dbReference type="Proteomes" id="UP000558113">
    <property type="component" value="Unassembled WGS sequence"/>
</dbReference>
<dbReference type="Pfam" id="PF01055">
    <property type="entry name" value="Glyco_hydro_31_2nd"/>
    <property type="match status" value="1"/>
</dbReference>
<dbReference type="PANTHER" id="PTHR43863">
    <property type="entry name" value="HYDROLASE, PUTATIVE (AFU_ORTHOLOGUE AFUA_1G03140)-RELATED"/>
    <property type="match status" value="1"/>
</dbReference>
<dbReference type="GO" id="GO:0004553">
    <property type="term" value="F:hydrolase activity, hydrolyzing O-glycosyl compounds"/>
    <property type="evidence" value="ECO:0007669"/>
    <property type="project" value="InterPro"/>
</dbReference>
<keyword evidence="2" id="KW-0378">Hydrolase</keyword>
<dbReference type="Pfam" id="PF21365">
    <property type="entry name" value="Glyco_hydro_31_3rd"/>
    <property type="match status" value="1"/>
</dbReference>
<name>A0A7X4YSG9_9BACL</name>
<dbReference type="PANTHER" id="PTHR43863:SF2">
    <property type="entry name" value="MALTASE-GLUCOAMYLASE"/>
    <property type="match status" value="1"/>
</dbReference>
<feature type="domain" description="Glycoside hydrolase family 31 TIM barrel" evidence="3">
    <location>
        <begin position="169"/>
        <end position="467"/>
    </location>
</feature>
<evidence type="ECO:0000256" key="2">
    <source>
        <dbReference type="RuleBase" id="RU361185"/>
    </source>
</evidence>
<keyword evidence="6" id="KW-1185">Reference proteome</keyword>
<dbReference type="InterPro" id="IPR013780">
    <property type="entry name" value="Glyco_hydro_b"/>
</dbReference>
<gene>
    <name evidence="5" type="ORF">GT003_17085</name>
</gene>
<protein>
    <submittedName>
        <fullName evidence="5">DUF5110 domain-containing protein</fullName>
    </submittedName>
</protein>
<keyword evidence="2" id="KW-0326">Glycosidase</keyword>
<dbReference type="InterPro" id="IPR051816">
    <property type="entry name" value="Glycosyl_Hydrolase_31"/>
</dbReference>
<dbReference type="InterPro" id="IPR011013">
    <property type="entry name" value="Gal_mutarotase_sf_dom"/>
</dbReference>
<sequence length="670" mass="75219">MGDAAMPLFPEAIEAYVSPEGTVIQMPLQETERIYGFGLQFMRTNHRGRTRHLRVNSDPKEDTGETHAPLPFWVTSEGYAILIDSARPLTVYAGSAVRVDSKRPPAAKNRVDDADWMATPLSDTLEVLIPYEQGATVYLFAGSASGERSESSLLDAVRRYILFSGGGVLPPRWGLGFWHRVSIHANAEETLREARQFRERNIPCDVIGLEPGWHSHAYPVSYEWSEERFPDPEAFVRSMAEEGFRINLWEHPYVSPEAPIYEELLPYAGTHSVWCGIAPDYTLPEAAAILERQHAQRHVNIGVSGYKIDEVDGSELTGNSWMFPAQARFPSGLDGGRMRQIYGLLMQNITERAFKKKNVRTLGLVRATNAGGASKPYVLYSDLYGHREYVRALCNSGFSGLLWTPELREADTAEEFIRRLQTTCCSPLAMLNGWASGTAPWSFPEYESIVRSTIELRMRLMPYLYSAFAAYREEGIPPFRAMALEMGRPCEKQPTDQDLGQFDSSSAPYGLYGEDFSIDDQYMMGESILVAPLFAGETSRDVYLPPGDWFEFHTGVRHRGGQFIAYAAGLDEIPLFVKDGGIIPLMPVRPSAPRPGEKVPLEVRCYGSKQCVFRLYDDDGETTAHEAGHCRWIDLHADGTSVMHAELSQRADDRAFTYGEMKWTYMQSNG</sequence>
<dbReference type="SUPFAM" id="SSF51445">
    <property type="entry name" value="(Trans)glycosidases"/>
    <property type="match status" value="1"/>
</dbReference>
<evidence type="ECO:0000256" key="1">
    <source>
        <dbReference type="ARBA" id="ARBA00007806"/>
    </source>
</evidence>
<dbReference type="GO" id="GO:0030246">
    <property type="term" value="F:carbohydrate binding"/>
    <property type="evidence" value="ECO:0007669"/>
    <property type="project" value="InterPro"/>
</dbReference>
<comment type="caution">
    <text evidence="5">The sequence shown here is derived from an EMBL/GenBank/DDBJ whole genome shotgun (WGS) entry which is preliminary data.</text>
</comment>
<dbReference type="Gene3D" id="3.20.20.80">
    <property type="entry name" value="Glycosidases"/>
    <property type="match status" value="1"/>
</dbReference>
<dbReference type="AlphaFoldDB" id="A0A7X4YSG9"/>
<dbReference type="GO" id="GO:0005975">
    <property type="term" value="P:carbohydrate metabolic process"/>
    <property type="evidence" value="ECO:0007669"/>
    <property type="project" value="InterPro"/>
</dbReference>
<evidence type="ECO:0000313" key="6">
    <source>
        <dbReference type="Proteomes" id="UP000558113"/>
    </source>
</evidence>
<evidence type="ECO:0000313" key="5">
    <source>
        <dbReference type="EMBL" id="NBC70719.1"/>
    </source>
</evidence>
<dbReference type="InterPro" id="IPR048395">
    <property type="entry name" value="Glyco_hydro_31_C"/>
</dbReference>